<dbReference type="OrthoDB" id="1107506at2759"/>
<proteinExistence type="predicted"/>
<comment type="subcellular location">
    <subcellularLocation>
        <location evidence="1">Mitochondrion</location>
    </subcellularLocation>
</comment>
<dbReference type="InterPro" id="IPR003213">
    <property type="entry name" value="Cyt_c_oxidase_su6B"/>
</dbReference>
<dbReference type="FunCoup" id="A0A3R7CUP2">
    <property type="interactions" value="532"/>
</dbReference>
<dbReference type="GO" id="GO:0005739">
    <property type="term" value="C:mitochondrion"/>
    <property type="evidence" value="ECO:0007669"/>
    <property type="project" value="UniProtKB-SubCell"/>
</dbReference>
<dbReference type="InterPro" id="IPR048280">
    <property type="entry name" value="COX6B-like"/>
</dbReference>
<sequence>MSRLTGDELKEYAEKSRESKKTGNYDWLNVVPYDSRFPNTNQTGNCRENFVDYFRCKILYGEDYKPCNYFYKMYHNLCPRFWYEEWEAQVADGTYPYRERFSQ</sequence>
<organism evidence="4 5">
    <name type="scientific">Clonorchis sinensis</name>
    <name type="common">Chinese liver fluke</name>
    <dbReference type="NCBI Taxonomy" id="79923"/>
    <lineage>
        <taxon>Eukaryota</taxon>
        <taxon>Metazoa</taxon>
        <taxon>Spiralia</taxon>
        <taxon>Lophotrochozoa</taxon>
        <taxon>Platyhelminthes</taxon>
        <taxon>Trematoda</taxon>
        <taxon>Digenea</taxon>
        <taxon>Opisthorchiida</taxon>
        <taxon>Opisthorchiata</taxon>
        <taxon>Opisthorchiidae</taxon>
        <taxon>Clonorchis</taxon>
    </lineage>
</organism>
<dbReference type="InterPro" id="IPR036549">
    <property type="entry name" value="CX6/COA6-like_sf"/>
</dbReference>
<dbReference type="Gene3D" id="1.10.10.140">
    <property type="entry name" value="Cytochrome c oxidase, subunit VIb"/>
    <property type="match status" value="1"/>
</dbReference>
<dbReference type="Pfam" id="PF02297">
    <property type="entry name" value="COX6B"/>
    <property type="match status" value="1"/>
</dbReference>
<dbReference type="STRING" id="79923.A0A3R7CUP2"/>
<keyword evidence="5" id="KW-1185">Reference proteome</keyword>
<comment type="caution">
    <text evidence="4">The sequence shown here is derived from an EMBL/GenBank/DDBJ whole genome shotgun (WGS) entry which is preliminary data.</text>
</comment>
<dbReference type="EMBL" id="NIRI02000005">
    <property type="protein sequence ID" value="KAG5455302.1"/>
    <property type="molecule type" value="Genomic_DNA"/>
</dbReference>
<evidence type="ECO:0000313" key="4">
    <source>
        <dbReference type="EMBL" id="KAG5455302.1"/>
    </source>
</evidence>
<accession>A0A3R7CUP2</accession>
<protein>
    <submittedName>
        <fullName evidence="4">Cytochrome c oxidase subunit 6B</fullName>
    </submittedName>
</protein>
<dbReference type="Proteomes" id="UP000286415">
    <property type="component" value="Unassembled WGS sequence"/>
</dbReference>
<reference evidence="4 5" key="2">
    <citation type="journal article" date="2021" name="Genomics">
        <title>High-quality reference genome for Clonorchis sinensis.</title>
        <authorList>
            <person name="Young N.D."/>
            <person name="Stroehlein A.J."/>
            <person name="Kinkar L."/>
            <person name="Wang T."/>
            <person name="Sohn W.M."/>
            <person name="Chang B.C.H."/>
            <person name="Kaur P."/>
            <person name="Weisz D."/>
            <person name="Dudchenko O."/>
            <person name="Aiden E.L."/>
            <person name="Korhonen P.K."/>
            <person name="Gasser R.B."/>
        </authorList>
    </citation>
    <scope>NUCLEOTIDE SEQUENCE [LARGE SCALE GENOMIC DNA]</scope>
    <source>
        <strain evidence="4">Cs-k2</strain>
    </source>
</reference>
<dbReference type="GO" id="GO:0045277">
    <property type="term" value="C:respiratory chain complex IV"/>
    <property type="evidence" value="ECO:0007669"/>
    <property type="project" value="InterPro"/>
</dbReference>
<dbReference type="SUPFAM" id="SSF47694">
    <property type="entry name" value="Cytochrome c oxidase subunit h"/>
    <property type="match status" value="1"/>
</dbReference>
<evidence type="ECO:0000313" key="5">
    <source>
        <dbReference type="Proteomes" id="UP000286415"/>
    </source>
</evidence>
<dbReference type="AlphaFoldDB" id="A0A3R7CUP2"/>
<dbReference type="CDD" id="cd00926">
    <property type="entry name" value="Cyt_c_Oxidase_VIb"/>
    <property type="match status" value="1"/>
</dbReference>
<reference evidence="4 5" key="1">
    <citation type="journal article" date="2018" name="Biotechnol. Adv.">
        <title>Improved genomic resources and new bioinformatic workflow for the carcinogenic parasite Clonorchis sinensis: Biotechnological implications.</title>
        <authorList>
            <person name="Wang D."/>
            <person name="Korhonen P.K."/>
            <person name="Gasser R.B."/>
            <person name="Young N.D."/>
        </authorList>
    </citation>
    <scope>NUCLEOTIDE SEQUENCE [LARGE SCALE GENOMIC DNA]</scope>
    <source>
        <strain evidence="4">Cs-k2</strain>
    </source>
</reference>
<keyword evidence="3" id="KW-1015">Disulfide bond</keyword>
<keyword evidence="2" id="KW-0496">Mitochondrion</keyword>
<evidence type="ECO:0000256" key="1">
    <source>
        <dbReference type="ARBA" id="ARBA00004173"/>
    </source>
</evidence>
<gene>
    <name evidence="4" type="ORF">CSKR_105146</name>
</gene>
<name>A0A3R7CUP2_CLOSI</name>
<evidence type="ECO:0000256" key="3">
    <source>
        <dbReference type="ARBA" id="ARBA00023157"/>
    </source>
</evidence>
<evidence type="ECO:0000256" key="2">
    <source>
        <dbReference type="ARBA" id="ARBA00023128"/>
    </source>
</evidence>
<dbReference type="InParanoid" id="A0A3R7CUP2"/>
<dbReference type="PANTHER" id="PTHR11387">
    <property type="entry name" value="CYTOCHROME C OXIDASE SUBUNIT 6B"/>
    <property type="match status" value="1"/>
</dbReference>